<feature type="compositionally biased region" description="Gly residues" evidence="1">
    <location>
        <begin position="37"/>
        <end position="47"/>
    </location>
</feature>
<dbReference type="AlphaFoldDB" id="A0A0C3AVX3"/>
<dbReference type="EMBL" id="KN824337">
    <property type="protein sequence ID" value="KIM23446.1"/>
    <property type="molecule type" value="Genomic_DNA"/>
</dbReference>
<evidence type="ECO:0000256" key="1">
    <source>
        <dbReference type="SAM" id="MobiDB-lite"/>
    </source>
</evidence>
<feature type="region of interest" description="Disordered" evidence="1">
    <location>
        <begin position="166"/>
        <end position="223"/>
    </location>
</feature>
<evidence type="ECO:0000313" key="3">
    <source>
        <dbReference type="EMBL" id="KIM23446.1"/>
    </source>
</evidence>
<feature type="compositionally biased region" description="Low complexity" evidence="1">
    <location>
        <begin position="63"/>
        <end position="77"/>
    </location>
</feature>
<feature type="signal peptide" evidence="2">
    <location>
        <begin position="1"/>
        <end position="19"/>
    </location>
</feature>
<keyword evidence="4" id="KW-1185">Reference proteome</keyword>
<name>A0A0C3AVX3_SERVB</name>
<dbReference type="Proteomes" id="UP000054097">
    <property type="component" value="Unassembled WGS sequence"/>
</dbReference>
<gene>
    <name evidence="3" type="ORF">M408DRAFT_263409</name>
</gene>
<evidence type="ECO:0000256" key="2">
    <source>
        <dbReference type="SAM" id="SignalP"/>
    </source>
</evidence>
<feature type="chain" id="PRO_5002161172" evidence="2">
    <location>
        <begin position="20"/>
        <end position="223"/>
    </location>
</feature>
<evidence type="ECO:0000313" key="4">
    <source>
        <dbReference type="Proteomes" id="UP000054097"/>
    </source>
</evidence>
<reference evidence="4" key="2">
    <citation type="submission" date="2015-01" db="EMBL/GenBank/DDBJ databases">
        <title>Evolutionary Origins and Diversification of the Mycorrhizal Mutualists.</title>
        <authorList>
            <consortium name="DOE Joint Genome Institute"/>
            <consortium name="Mycorrhizal Genomics Consortium"/>
            <person name="Kohler A."/>
            <person name="Kuo A."/>
            <person name="Nagy L.G."/>
            <person name="Floudas D."/>
            <person name="Copeland A."/>
            <person name="Barry K.W."/>
            <person name="Cichocki N."/>
            <person name="Veneault-Fourrey C."/>
            <person name="LaButti K."/>
            <person name="Lindquist E.A."/>
            <person name="Lipzen A."/>
            <person name="Lundell T."/>
            <person name="Morin E."/>
            <person name="Murat C."/>
            <person name="Riley R."/>
            <person name="Ohm R."/>
            <person name="Sun H."/>
            <person name="Tunlid A."/>
            <person name="Henrissat B."/>
            <person name="Grigoriev I.V."/>
            <person name="Hibbett D.S."/>
            <person name="Martin F."/>
        </authorList>
    </citation>
    <scope>NUCLEOTIDE SEQUENCE [LARGE SCALE GENOMIC DNA]</scope>
    <source>
        <strain evidence="4">MAFF 305830</strain>
    </source>
</reference>
<reference evidence="3 4" key="1">
    <citation type="submission" date="2014-04" db="EMBL/GenBank/DDBJ databases">
        <authorList>
            <consortium name="DOE Joint Genome Institute"/>
            <person name="Kuo A."/>
            <person name="Zuccaro A."/>
            <person name="Kohler A."/>
            <person name="Nagy L.G."/>
            <person name="Floudas D."/>
            <person name="Copeland A."/>
            <person name="Barry K.W."/>
            <person name="Cichocki N."/>
            <person name="Veneault-Fourrey C."/>
            <person name="LaButti K."/>
            <person name="Lindquist E.A."/>
            <person name="Lipzen A."/>
            <person name="Lundell T."/>
            <person name="Morin E."/>
            <person name="Murat C."/>
            <person name="Sun H."/>
            <person name="Tunlid A."/>
            <person name="Henrissat B."/>
            <person name="Grigoriev I.V."/>
            <person name="Hibbett D.S."/>
            <person name="Martin F."/>
            <person name="Nordberg H.P."/>
            <person name="Cantor M.N."/>
            <person name="Hua S.X."/>
        </authorList>
    </citation>
    <scope>NUCLEOTIDE SEQUENCE [LARGE SCALE GENOMIC DNA]</scope>
    <source>
        <strain evidence="3 4">MAFF 305830</strain>
    </source>
</reference>
<feature type="compositionally biased region" description="Low complexity" evidence="1">
    <location>
        <begin position="84"/>
        <end position="101"/>
    </location>
</feature>
<sequence>MRFFAPQIVLLIAAATSFALPIINPQQPFSLEKRGGPGDASGSGSGKGKGRDNRPPSPPPPSIHSTPPNSRPSSPRPGDYLRMGVPPANAAGAPPVPRVPANAFTAPRREVKNIPGGRNEALARLEGTRPLRNDPNVRNAFNAAVHNIANRQRQARPQLTLNQVAQRIGRMQQVARPPRAQPASRWSASTSGRSSTGSAQPKSRWSSSSGGRSSGSGRRCSSS</sequence>
<feature type="compositionally biased region" description="Low complexity" evidence="1">
    <location>
        <begin position="183"/>
        <end position="223"/>
    </location>
</feature>
<organism evidence="3 4">
    <name type="scientific">Serendipita vermifera MAFF 305830</name>
    <dbReference type="NCBI Taxonomy" id="933852"/>
    <lineage>
        <taxon>Eukaryota</taxon>
        <taxon>Fungi</taxon>
        <taxon>Dikarya</taxon>
        <taxon>Basidiomycota</taxon>
        <taxon>Agaricomycotina</taxon>
        <taxon>Agaricomycetes</taxon>
        <taxon>Sebacinales</taxon>
        <taxon>Serendipitaceae</taxon>
        <taxon>Serendipita</taxon>
    </lineage>
</organism>
<keyword evidence="2" id="KW-0732">Signal</keyword>
<feature type="region of interest" description="Disordered" evidence="1">
    <location>
        <begin position="27"/>
        <end position="101"/>
    </location>
</feature>
<dbReference type="HOGENOM" id="CLU_105531_0_0_1"/>
<proteinExistence type="predicted"/>
<protein>
    <submittedName>
        <fullName evidence="3">Uncharacterized protein</fullName>
    </submittedName>
</protein>
<accession>A0A0C3AVX3</accession>